<reference evidence="4" key="1">
    <citation type="submission" date="2017-07" db="EMBL/GenBank/DDBJ databases">
        <title>The cable genome - Insights into the physiology and evolution of filamentous bacteria capable of sulfide oxidation via long distance electron transfer.</title>
        <authorList>
            <person name="Thorup C."/>
            <person name="Bjerg J.T."/>
            <person name="Schreiber L."/>
            <person name="Nielsen L.P."/>
            <person name="Kjeldsen K.U."/>
            <person name="Boesen T."/>
            <person name="Boggild A."/>
            <person name="Meysman F."/>
            <person name="Geelhoed J."/>
            <person name="Schramm A."/>
        </authorList>
    </citation>
    <scope>NUCLEOTIDE SEQUENCE [LARGE SCALE GENOMIC DNA]</scope>
    <source>
        <strain evidence="4">GS</strain>
    </source>
</reference>
<evidence type="ECO:0000256" key="3">
    <source>
        <dbReference type="SAM" id="Phobius"/>
    </source>
</evidence>
<evidence type="ECO:0000256" key="1">
    <source>
        <dbReference type="SAM" id="Coils"/>
    </source>
</evidence>
<dbReference type="EMBL" id="NQJD01000005">
    <property type="protein sequence ID" value="TAA75608.1"/>
    <property type="molecule type" value="Genomic_DNA"/>
</dbReference>
<dbReference type="AlphaFoldDB" id="A0A521G3M7"/>
<proteinExistence type="predicted"/>
<gene>
    <name evidence="4" type="ORF">CDV28_10565</name>
</gene>
<dbReference type="InterPro" id="IPR052534">
    <property type="entry name" value="Extracell_DNA_Util/SecSys_Comp"/>
</dbReference>
<keyword evidence="3" id="KW-0472">Membrane</keyword>
<protein>
    <submittedName>
        <fullName evidence="4">Type IV pilus assembly protein PilN</fullName>
    </submittedName>
</protein>
<feature type="coiled-coil region" evidence="1">
    <location>
        <begin position="54"/>
        <end position="94"/>
    </location>
</feature>
<keyword evidence="1" id="KW-0175">Coiled coil</keyword>
<comment type="caution">
    <text evidence="4">The sequence shown here is derived from an EMBL/GenBank/DDBJ whole genome shotgun (WGS) entry which is preliminary data.</text>
</comment>
<organism evidence="4 5">
    <name type="scientific">Candidatus Electronema aureum</name>
    <dbReference type="NCBI Taxonomy" id="2005002"/>
    <lineage>
        <taxon>Bacteria</taxon>
        <taxon>Pseudomonadati</taxon>
        <taxon>Thermodesulfobacteriota</taxon>
        <taxon>Desulfobulbia</taxon>
        <taxon>Desulfobulbales</taxon>
        <taxon>Desulfobulbaceae</taxon>
        <taxon>Candidatus Electronema</taxon>
    </lineage>
</organism>
<keyword evidence="5" id="KW-1185">Reference proteome</keyword>
<keyword evidence="3" id="KW-0812">Transmembrane</keyword>
<feature type="transmembrane region" description="Helical" evidence="3">
    <location>
        <begin position="21"/>
        <end position="43"/>
    </location>
</feature>
<evidence type="ECO:0000313" key="4">
    <source>
        <dbReference type="EMBL" id="TAA75608.1"/>
    </source>
</evidence>
<name>A0A521G3M7_9BACT</name>
<keyword evidence="3" id="KW-1133">Transmembrane helix</keyword>
<accession>A0A521G3M7</accession>
<sequence>MLRINLLPVKKIKQRAAAWQQLKIFGAVFAALLVILILAFLHLSGKVSGLKTDIANLEQKKTALAEILKQIEELKQKKDAIDKQTALIENVEKSSALTAHIMDEVANVTPNERLWLTSFNQSGTALNLSGVALDNQTVAEYLDKLDGSQYISEVKLVNATLTAAQGGRSLKSFTLSCTAAMPEAEKEKEATPEGPGAATAQKN</sequence>
<dbReference type="Proteomes" id="UP000316238">
    <property type="component" value="Unassembled WGS sequence"/>
</dbReference>
<dbReference type="PANTHER" id="PTHR40278:SF1">
    <property type="entry name" value="DNA UTILIZATION PROTEIN HOFN"/>
    <property type="match status" value="1"/>
</dbReference>
<dbReference type="Pfam" id="PF05137">
    <property type="entry name" value="PilN"/>
    <property type="match status" value="1"/>
</dbReference>
<dbReference type="InterPro" id="IPR007813">
    <property type="entry name" value="PilN"/>
</dbReference>
<evidence type="ECO:0000313" key="5">
    <source>
        <dbReference type="Proteomes" id="UP000316238"/>
    </source>
</evidence>
<dbReference type="PANTHER" id="PTHR40278">
    <property type="entry name" value="DNA UTILIZATION PROTEIN HOFN"/>
    <property type="match status" value="1"/>
</dbReference>
<evidence type="ECO:0000256" key="2">
    <source>
        <dbReference type="SAM" id="MobiDB-lite"/>
    </source>
</evidence>
<feature type="region of interest" description="Disordered" evidence="2">
    <location>
        <begin position="182"/>
        <end position="203"/>
    </location>
</feature>